<gene>
    <name evidence="2" type="ORF">QVD17_03596</name>
</gene>
<dbReference type="AlphaFoldDB" id="A0AAD8LDV2"/>
<feature type="region of interest" description="Disordered" evidence="1">
    <location>
        <begin position="278"/>
        <end position="336"/>
    </location>
</feature>
<dbReference type="PANTHER" id="PTHR45023">
    <property type="match status" value="1"/>
</dbReference>
<sequence>MDAPRRSTSRGGSQKRSGRGRGTGLSRGSGSSDPPPYFPQMHQQQPQFPMMQSAPGHQFNYSLQDDWSFDPFGARFNTPQPRDQYSQGSRANYIDYNDYNDYEAEENQDVVPETQQFQNIHVNDDDDDDDQEENLVGERAKKVQKFAGRAERQIWTPNQEENLAKAWVHISLDKKVGNQQPRDGFWKRVLKHYATLEGGSTRTHHQLNSKWTSLNTKLAAFNSTYINAARVIGSGGSDKDVLMKALSDYQTRYKTHFSHIKAWDIVKTQPKWLEQPMLDQISSSSSRKRKSTDSENASTNDDAHTAHFPDLNEDATPPPPHRHKGKSKKGGESSSHGGWLDKFTSYTSNKSDWLKNFVTSATKKHERSVKLMDTQERICLEEEYDNDLKKFTKSHDHLSGDMLELVLARKREIAAKHGWTCNF</sequence>
<comment type="caution">
    <text evidence="2">The sequence shown here is derived from an EMBL/GenBank/DDBJ whole genome shotgun (WGS) entry which is preliminary data.</text>
</comment>
<proteinExistence type="predicted"/>
<reference evidence="2" key="1">
    <citation type="journal article" date="2023" name="bioRxiv">
        <title>Improved chromosome-level genome assembly for marigold (Tagetes erecta).</title>
        <authorList>
            <person name="Jiang F."/>
            <person name="Yuan L."/>
            <person name="Wang S."/>
            <person name="Wang H."/>
            <person name="Xu D."/>
            <person name="Wang A."/>
            <person name="Fan W."/>
        </authorList>
    </citation>
    <scope>NUCLEOTIDE SEQUENCE</scope>
    <source>
        <strain evidence="2">WSJ</strain>
        <tissue evidence="2">Leaf</tissue>
    </source>
</reference>
<name>A0AAD8LDV2_TARER</name>
<evidence type="ECO:0000256" key="1">
    <source>
        <dbReference type="SAM" id="MobiDB-lite"/>
    </source>
</evidence>
<evidence type="ECO:0000313" key="3">
    <source>
        <dbReference type="Proteomes" id="UP001229421"/>
    </source>
</evidence>
<dbReference type="PANTHER" id="PTHR45023:SF13">
    <property type="entry name" value="PUTATIVE-RELATED"/>
    <property type="match status" value="1"/>
</dbReference>
<dbReference type="Proteomes" id="UP001229421">
    <property type="component" value="Unassembled WGS sequence"/>
</dbReference>
<evidence type="ECO:0000313" key="2">
    <source>
        <dbReference type="EMBL" id="KAK1437798.1"/>
    </source>
</evidence>
<organism evidence="2 3">
    <name type="scientific">Tagetes erecta</name>
    <name type="common">African marigold</name>
    <dbReference type="NCBI Taxonomy" id="13708"/>
    <lineage>
        <taxon>Eukaryota</taxon>
        <taxon>Viridiplantae</taxon>
        <taxon>Streptophyta</taxon>
        <taxon>Embryophyta</taxon>
        <taxon>Tracheophyta</taxon>
        <taxon>Spermatophyta</taxon>
        <taxon>Magnoliopsida</taxon>
        <taxon>eudicotyledons</taxon>
        <taxon>Gunneridae</taxon>
        <taxon>Pentapetalae</taxon>
        <taxon>asterids</taxon>
        <taxon>campanulids</taxon>
        <taxon>Asterales</taxon>
        <taxon>Asteraceae</taxon>
        <taxon>Asteroideae</taxon>
        <taxon>Heliantheae alliance</taxon>
        <taxon>Tageteae</taxon>
        <taxon>Tagetes</taxon>
    </lineage>
</organism>
<dbReference type="EMBL" id="JAUHHV010000001">
    <property type="protein sequence ID" value="KAK1437798.1"/>
    <property type="molecule type" value="Genomic_DNA"/>
</dbReference>
<protein>
    <recommendedName>
        <fullName evidence="4">Myb-like domain-containing protein</fullName>
    </recommendedName>
</protein>
<feature type="region of interest" description="Disordered" evidence="1">
    <location>
        <begin position="1"/>
        <end position="62"/>
    </location>
</feature>
<feature type="compositionally biased region" description="Low complexity" evidence="1">
    <location>
        <begin position="39"/>
        <end position="52"/>
    </location>
</feature>
<evidence type="ECO:0008006" key="4">
    <source>
        <dbReference type="Google" id="ProtNLM"/>
    </source>
</evidence>
<keyword evidence="3" id="KW-1185">Reference proteome</keyword>
<accession>A0AAD8LDV2</accession>